<dbReference type="EMBL" id="MHOT01000022">
    <property type="protein sequence ID" value="OGZ68424.1"/>
    <property type="molecule type" value="Genomic_DNA"/>
</dbReference>
<dbReference type="Proteomes" id="UP000178820">
    <property type="component" value="Unassembled WGS sequence"/>
</dbReference>
<organism evidence="1 2">
    <name type="scientific">Candidatus Staskawiczbacteria bacterium RIFCSPHIGHO2_02_FULL_42_22</name>
    <dbReference type="NCBI Taxonomy" id="1802207"/>
    <lineage>
        <taxon>Bacteria</taxon>
        <taxon>Candidatus Staskawicziibacteriota</taxon>
    </lineage>
</organism>
<proteinExistence type="predicted"/>
<dbReference type="AlphaFoldDB" id="A0A1G2I0U8"/>
<evidence type="ECO:0000313" key="1">
    <source>
        <dbReference type="EMBL" id="OGZ68424.1"/>
    </source>
</evidence>
<protein>
    <submittedName>
        <fullName evidence="1">Uncharacterized protein</fullName>
    </submittedName>
</protein>
<sequence>MSDKKVPINTQRQMLENPSMRMWVGRGDPDKILQQEADGQRSFIESDTLPSRMSCSDLDVNAILQAAGVKFCGIVKDDPIFQYVELPQGWKKVATEESRWSKLLDDKDRDRASIFYKAAFYDRSAYLTLSFRFRFRPDYDQQDKGIAVARVVDCGKVVYTTELIALPGGSERYSLINQVNQMAIDWLNQNYPDWQNPGAYWD</sequence>
<name>A0A1G2I0U8_9BACT</name>
<accession>A0A1G2I0U8</accession>
<dbReference type="STRING" id="1802207.A3D44_00585"/>
<evidence type="ECO:0000313" key="2">
    <source>
        <dbReference type="Proteomes" id="UP000178820"/>
    </source>
</evidence>
<comment type="caution">
    <text evidence="1">The sequence shown here is derived from an EMBL/GenBank/DDBJ whole genome shotgun (WGS) entry which is preliminary data.</text>
</comment>
<reference evidence="1 2" key="1">
    <citation type="journal article" date="2016" name="Nat. Commun.">
        <title>Thousands of microbial genomes shed light on interconnected biogeochemical processes in an aquifer system.</title>
        <authorList>
            <person name="Anantharaman K."/>
            <person name="Brown C.T."/>
            <person name="Hug L.A."/>
            <person name="Sharon I."/>
            <person name="Castelle C.J."/>
            <person name="Probst A.J."/>
            <person name="Thomas B.C."/>
            <person name="Singh A."/>
            <person name="Wilkins M.J."/>
            <person name="Karaoz U."/>
            <person name="Brodie E.L."/>
            <person name="Williams K.H."/>
            <person name="Hubbard S.S."/>
            <person name="Banfield J.F."/>
        </authorList>
    </citation>
    <scope>NUCLEOTIDE SEQUENCE [LARGE SCALE GENOMIC DNA]</scope>
</reference>
<gene>
    <name evidence="1" type="ORF">A3D44_00585</name>
</gene>